<comment type="caution">
    <text evidence="5">The sequence shown here is derived from an EMBL/GenBank/DDBJ whole genome shotgun (WGS) entry which is preliminary data.</text>
</comment>
<evidence type="ECO:0000256" key="2">
    <source>
        <dbReference type="ARBA" id="ARBA00022676"/>
    </source>
</evidence>
<sequence length="444" mass="47742">MMSASDGWLIAVAGYAILLAWPLSTVILVWFAVRYVGTHRATVVNKALASGGGKPEQFWIIVPALNEEAVVANTVAAALRLRGPAGTLTRVLVVDDGSDDRTPEVLATIDHPRLHVMRRELPEARQGKGEALNAAYRLIASLTASEGVPAERVALGIIDGDGQGSDNILAEVGRLMGDTKVGAVQVQVRIRNRDKLLGAVQDLEFGAIVDACQNMRDALDTVGLGGNGQFSRLSTLISLGSAPWSSCLVEDMELGLRMHLQGVSIRYTSRASVTQQAVVDIKRLARQRTRWAQGNLQCARYLGSLFTSGNIARTALVEILHYLVSPWANAVVTVMLTLTGTAGVLGLLTGHPMPLLPTWVSLGESLGVWAVVTTFPGLVWVLVHRAKRADEAMPRMLLAALAYPLFLLLGLTATYRALGRQLTGKQAWAKTERLVEEPLALQTA</sequence>
<accession>A0A919NF85</accession>
<dbReference type="Pfam" id="PF13641">
    <property type="entry name" value="Glyco_tranf_2_3"/>
    <property type="match status" value="1"/>
</dbReference>
<evidence type="ECO:0000256" key="3">
    <source>
        <dbReference type="ARBA" id="ARBA00022679"/>
    </source>
</evidence>
<name>A0A919NF85_9ACTN</name>
<comment type="similarity">
    <text evidence="1">Belongs to the glycosyltransferase 2 family.</text>
</comment>
<evidence type="ECO:0000313" key="6">
    <source>
        <dbReference type="Proteomes" id="UP000629619"/>
    </source>
</evidence>
<reference evidence="5" key="1">
    <citation type="submission" date="2021-01" db="EMBL/GenBank/DDBJ databases">
        <title>Whole genome shotgun sequence of Actinoplanes siamensis NBRC 109076.</title>
        <authorList>
            <person name="Komaki H."/>
            <person name="Tamura T."/>
        </authorList>
    </citation>
    <scope>NUCLEOTIDE SEQUENCE</scope>
    <source>
        <strain evidence="5">NBRC 109076</strain>
    </source>
</reference>
<dbReference type="PANTHER" id="PTHR43630">
    <property type="entry name" value="POLY-BETA-1,6-N-ACETYL-D-GLUCOSAMINE SYNTHASE"/>
    <property type="match status" value="1"/>
</dbReference>
<keyword evidence="6" id="KW-1185">Reference proteome</keyword>
<feature type="transmembrane region" description="Helical" evidence="4">
    <location>
        <begin position="366"/>
        <end position="384"/>
    </location>
</feature>
<keyword evidence="3" id="KW-0808">Transferase</keyword>
<feature type="transmembrane region" description="Helical" evidence="4">
    <location>
        <begin position="396"/>
        <end position="418"/>
    </location>
</feature>
<evidence type="ECO:0000256" key="4">
    <source>
        <dbReference type="SAM" id="Phobius"/>
    </source>
</evidence>
<evidence type="ECO:0000313" key="5">
    <source>
        <dbReference type="EMBL" id="GIF09590.1"/>
    </source>
</evidence>
<proteinExistence type="inferred from homology"/>
<dbReference type="GO" id="GO:0016757">
    <property type="term" value="F:glycosyltransferase activity"/>
    <property type="evidence" value="ECO:0007669"/>
    <property type="project" value="UniProtKB-KW"/>
</dbReference>
<dbReference type="InterPro" id="IPR029044">
    <property type="entry name" value="Nucleotide-diphossugar_trans"/>
</dbReference>
<dbReference type="AlphaFoldDB" id="A0A919NF85"/>
<feature type="transmembrane region" description="Helical" evidence="4">
    <location>
        <begin position="12"/>
        <end position="33"/>
    </location>
</feature>
<dbReference type="PANTHER" id="PTHR43630:SF1">
    <property type="entry name" value="POLY-BETA-1,6-N-ACETYL-D-GLUCOSAMINE SYNTHASE"/>
    <property type="match status" value="1"/>
</dbReference>
<evidence type="ECO:0008006" key="7">
    <source>
        <dbReference type="Google" id="ProtNLM"/>
    </source>
</evidence>
<evidence type="ECO:0000256" key="1">
    <source>
        <dbReference type="ARBA" id="ARBA00006739"/>
    </source>
</evidence>
<protein>
    <recommendedName>
        <fullName evidence="7">N-acetyl-glucosamine transferase</fullName>
    </recommendedName>
</protein>
<keyword evidence="4" id="KW-0812">Transmembrane</keyword>
<feature type="transmembrane region" description="Helical" evidence="4">
    <location>
        <begin position="327"/>
        <end position="346"/>
    </location>
</feature>
<dbReference type="SUPFAM" id="SSF53448">
    <property type="entry name" value="Nucleotide-diphospho-sugar transferases"/>
    <property type="match status" value="1"/>
</dbReference>
<keyword evidence="4" id="KW-0472">Membrane</keyword>
<keyword evidence="2" id="KW-0328">Glycosyltransferase</keyword>
<dbReference type="EMBL" id="BOMW01000092">
    <property type="protein sequence ID" value="GIF09590.1"/>
    <property type="molecule type" value="Genomic_DNA"/>
</dbReference>
<keyword evidence="4" id="KW-1133">Transmembrane helix</keyword>
<gene>
    <name evidence="5" type="ORF">Asi03nite_71280</name>
</gene>
<dbReference type="Gene3D" id="3.90.550.10">
    <property type="entry name" value="Spore Coat Polysaccharide Biosynthesis Protein SpsA, Chain A"/>
    <property type="match status" value="1"/>
</dbReference>
<dbReference type="Proteomes" id="UP000629619">
    <property type="component" value="Unassembled WGS sequence"/>
</dbReference>
<organism evidence="5 6">
    <name type="scientific">Actinoplanes siamensis</name>
    <dbReference type="NCBI Taxonomy" id="1223317"/>
    <lineage>
        <taxon>Bacteria</taxon>
        <taxon>Bacillati</taxon>
        <taxon>Actinomycetota</taxon>
        <taxon>Actinomycetes</taxon>
        <taxon>Micromonosporales</taxon>
        <taxon>Micromonosporaceae</taxon>
        <taxon>Actinoplanes</taxon>
    </lineage>
</organism>